<evidence type="ECO:0000256" key="2">
    <source>
        <dbReference type="ARBA" id="ARBA00022475"/>
    </source>
</evidence>
<keyword evidence="4 11" id="KW-0812">Transmembrane</keyword>
<dbReference type="GO" id="GO:0004930">
    <property type="term" value="F:G protein-coupled receptor activity"/>
    <property type="evidence" value="ECO:0007669"/>
    <property type="project" value="UniProtKB-KW"/>
</dbReference>
<evidence type="ECO:0000256" key="1">
    <source>
        <dbReference type="ARBA" id="ARBA00004651"/>
    </source>
</evidence>
<feature type="domain" description="G-protein coupled receptors family 1 profile" evidence="13">
    <location>
        <begin position="8"/>
        <end position="257"/>
    </location>
</feature>
<comment type="similarity">
    <text evidence="11">Belongs to the G-protein coupled receptor 1 family.</text>
</comment>
<evidence type="ECO:0000313" key="15">
    <source>
        <dbReference type="Proteomes" id="UP001066276"/>
    </source>
</evidence>
<feature type="transmembrane region" description="Helical" evidence="12">
    <location>
        <begin position="169"/>
        <end position="193"/>
    </location>
</feature>
<feature type="transmembrane region" description="Helical" evidence="12">
    <location>
        <begin position="205"/>
        <end position="227"/>
    </location>
</feature>
<dbReference type="InterPro" id="IPR000725">
    <property type="entry name" value="Olfact_rcpt"/>
</dbReference>
<dbReference type="InterPro" id="IPR017452">
    <property type="entry name" value="GPCR_Rhodpsn_7TM"/>
</dbReference>
<comment type="subcellular location">
    <subcellularLocation>
        <location evidence="1 12">Cell membrane</location>
        <topology evidence="1 12">Multi-pass membrane protein</topology>
    </subcellularLocation>
</comment>
<dbReference type="PANTHER" id="PTHR26453">
    <property type="entry name" value="OLFACTORY RECEPTOR"/>
    <property type="match status" value="1"/>
</dbReference>
<keyword evidence="15" id="KW-1185">Reference proteome</keyword>
<dbReference type="SUPFAM" id="SSF81321">
    <property type="entry name" value="Family A G protein-coupled receptor-like"/>
    <property type="match status" value="1"/>
</dbReference>
<keyword evidence="10 11" id="KW-0807">Transducer</keyword>
<comment type="caution">
    <text evidence="14">The sequence shown here is derived from an EMBL/GenBank/DDBJ whole genome shotgun (WGS) entry which is preliminary data.</text>
</comment>
<dbReference type="Proteomes" id="UP001066276">
    <property type="component" value="Chromosome 5"/>
</dbReference>
<protein>
    <recommendedName>
        <fullName evidence="12">Olfactory receptor</fullName>
    </recommendedName>
</protein>
<dbReference type="EMBL" id="JANPWB010000009">
    <property type="protein sequence ID" value="KAJ1158973.1"/>
    <property type="molecule type" value="Genomic_DNA"/>
</dbReference>
<keyword evidence="2 12" id="KW-1003">Cell membrane</keyword>
<evidence type="ECO:0000313" key="14">
    <source>
        <dbReference type="EMBL" id="KAJ1158973.1"/>
    </source>
</evidence>
<dbReference type="PROSITE" id="PS50262">
    <property type="entry name" value="G_PROTEIN_RECEP_F1_2"/>
    <property type="match status" value="1"/>
</dbReference>
<feature type="transmembrane region" description="Helical" evidence="12">
    <location>
        <begin position="108"/>
        <end position="133"/>
    </location>
</feature>
<gene>
    <name evidence="14" type="ORF">NDU88_011645</name>
</gene>
<dbReference type="GO" id="GO:0004984">
    <property type="term" value="F:olfactory receptor activity"/>
    <property type="evidence" value="ECO:0007669"/>
    <property type="project" value="InterPro"/>
</dbReference>
<evidence type="ECO:0000256" key="5">
    <source>
        <dbReference type="ARBA" id="ARBA00022725"/>
    </source>
</evidence>
<keyword evidence="5 12" id="KW-0552">Olfaction</keyword>
<keyword evidence="6 12" id="KW-1133">Transmembrane helix</keyword>
<keyword evidence="8 12" id="KW-0472">Membrane</keyword>
<evidence type="ECO:0000256" key="11">
    <source>
        <dbReference type="RuleBase" id="RU000688"/>
    </source>
</evidence>
<dbReference type="PRINTS" id="PR00237">
    <property type="entry name" value="GPCRRHODOPSN"/>
</dbReference>
<dbReference type="FunFam" id="1.20.1070.10:FF:000005">
    <property type="entry name" value="Olfactory receptor"/>
    <property type="match status" value="1"/>
</dbReference>
<evidence type="ECO:0000259" key="13">
    <source>
        <dbReference type="PROSITE" id="PS50262"/>
    </source>
</evidence>
<evidence type="ECO:0000256" key="8">
    <source>
        <dbReference type="ARBA" id="ARBA00023136"/>
    </source>
</evidence>
<dbReference type="CDD" id="cd15225">
    <property type="entry name" value="7tmA_OR10A-like"/>
    <property type="match status" value="1"/>
</dbReference>
<reference evidence="14" key="1">
    <citation type="journal article" date="2022" name="bioRxiv">
        <title>Sequencing and chromosome-scale assembly of the giantPleurodeles waltlgenome.</title>
        <authorList>
            <person name="Brown T."/>
            <person name="Elewa A."/>
            <person name="Iarovenko S."/>
            <person name="Subramanian E."/>
            <person name="Araus A.J."/>
            <person name="Petzold A."/>
            <person name="Susuki M."/>
            <person name="Suzuki K.-i.T."/>
            <person name="Hayashi T."/>
            <person name="Toyoda A."/>
            <person name="Oliveira C."/>
            <person name="Osipova E."/>
            <person name="Leigh N.D."/>
            <person name="Simon A."/>
            <person name="Yun M.H."/>
        </authorList>
    </citation>
    <scope>NUCLEOTIDE SEQUENCE</scope>
    <source>
        <strain evidence="14">20211129_DDA</strain>
        <tissue evidence="14">Liver</tissue>
    </source>
</reference>
<feature type="transmembrane region" description="Helical" evidence="12">
    <location>
        <begin position="29"/>
        <end position="54"/>
    </location>
</feature>
<dbReference type="Gene3D" id="1.20.1070.10">
    <property type="entry name" value="Rhodopsin 7-helix transmembrane proteins"/>
    <property type="match status" value="1"/>
</dbReference>
<evidence type="ECO:0000256" key="10">
    <source>
        <dbReference type="ARBA" id="ARBA00023224"/>
    </source>
</evidence>
<feature type="transmembrane region" description="Helical" evidence="12">
    <location>
        <begin position="66"/>
        <end position="87"/>
    </location>
</feature>
<feature type="transmembrane region" description="Helical" evidence="12">
    <location>
        <begin position="239"/>
        <end position="259"/>
    </location>
</feature>
<dbReference type="InterPro" id="IPR000276">
    <property type="entry name" value="GPCR_Rhodpsn"/>
</dbReference>
<accession>A0AAV7S7I2</accession>
<evidence type="ECO:0000256" key="12">
    <source>
        <dbReference type="RuleBase" id="RU363047"/>
    </source>
</evidence>
<dbReference type="PROSITE" id="PS00237">
    <property type="entry name" value="G_PROTEIN_RECEP_F1_1"/>
    <property type="match status" value="1"/>
</dbReference>
<keyword evidence="7 11" id="KW-0297">G-protein coupled receptor</keyword>
<proteinExistence type="inferred from homology"/>
<organism evidence="14 15">
    <name type="scientific">Pleurodeles waltl</name>
    <name type="common">Iberian ribbed newt</name>
    <dbReference type="NCBI Taxonomy" id="8319"/>
    <lineage>
        <taxon>Eukaryota</taxon>
        <taxon>Metazoa</taxon>
        <taxon>Chordata</taxon>
        <taxon>Craniata</taxon>
        <taxon>Vertebrata</taxon>
        <taxon>Euteleostomi</taxon>
        <taxon>Amphibia</taxon>
        <taxon>Batrachia</taxon>
        <taxon>Caudata</taxon>
        <taxon>Salamandroidea</taxon>
        <taxon>Salamandridae</taxon>
        <taxon>Pleurodelinae</taxon>
        <taxon>Pleurodeles</taxon>
    </lineage>
</organism>
<dbReference type="PRINTS" id="PR00245">
    <property type="entry name" value="OLFACTORYR"/>
</dbReference>
<name>A0AAV7S7I2_PLEWA</name>
<keyword evidence="3 12" id="KW-0716">Sensory transduction</keyword>
<dbReference type="GO" id="GO:0005886">
    <property type="term" value="C:plasma membrane"/>
    <property type="evidence" value="ECO:0007669"/>
    <property type="project" value="UniProtKB-SubCell"/>
</dbReference>
<evidence type="ECO:0000256" key="4">
    <source>
        <dbReference type="ARBA" id="ARBA00022692"/>
    </source>
</evidence>
<keyword evidence="9 11" id="KW-0675">Receptor</keyword>
<evidence type="ECO:0000256" key="7">
    <source>
        <dbReference type="ARBA" id="ARBA00023040"/>
    </source>
</evidence>
<dbReference type="AlphaFoldDB" id="A0AAV7S7I2"/>
<evidence type="ECO:0000256" key="6">
    <source>
        <dbReference type="ARBA" id="ARBA00022989"/>
    </source>
</evidence>
<evidence type="ECO:0000256" key="9">
    <source>
        <dbReference type="ARBA" id="ARBA00023170"/>
    </source>
</evidence>
<evidence type="ECO:0000256" key="3">
    <source>
        <dbReference type="ARBA" id="ARBA00022606"/>
    </source>
</evidence>
<sequence length="277" mass="31044">MYMVTLIGNIILITACVLEPKLHTPMYFFLVNLSFLDMCYSSAIVPNMLVQFLLVRKTISFAGCGVQMYSFMLLGCTEGVLLAVMSYDRYVAISLPLHYSVRMSTSVCIELSVFCWISGSVAGLLDTVFTLILPFCGNNVLDHFFCESTALVKMACTNTFVTETVMLAVGIYVLLIPSLVIFFSYIRIIVAVVRIRSSAGRIKAFSTCASHLIVVTMFYSTAIYMYMKPTAKKSANLDKILSVFYTVTPPMLNPVIYSLRNKDVKMAVLKITQRHRF</sequence>
<dbReference type="Pfam" id="PF13853">
    <property type="entry name" value="7tm_4"/>
    <property type="match status" value="1"/>
</dbReference>